<feature type="transmembrane region" description="Helical" evidence="1">
    <location>
        <begin position="22"/>
        <end position="48"/>
    </location>
</feature>
<comment type="caution">
    <text evidence="2">The sequence shown here is derived from an EMBL/GenBank/DDBJ whole genome shotgun (WGS) entry which is preliminary data.</text>
</comment>
<dbReference type="Pfam" id="PF04854">
    <property type="entry name" value="DUF624"/>
    <property type="match status" value="1"/>
</dbReference>
<dbReference type="EMBL" id="DVHE01000053">
    <property type="protein sequence ID" value="HIR50941.1"/>
    <property type="molecule type" value="Genomic_DNA"/>
</dbReference>
<keyword evidence="1" id="KW-0812">Transmembrane</keyword>
<sequence length="205" mass="22854">MRRLFDLESPVMGCLFKVFDAIVLGLLWVVCSLPVVTMGAASAALYIATRRCLVRGESYLLRTFFRAFRENWKQATLVWLLALSLLGLLALDAAMFRSMAANGLYWVILALFCLVLTWSAYLLAYCARCQGTAAEVLRISFQLLVLHPIRALGVLLPLVGGIALALIAPGLVFFLPAPVCWLESRTIEAVFRLHMRTEDLERETA</sequence>
<reference evidence="2" key="1">
    <citation type="submission" date="2020-10" db="EMBL/GenBank/DDBJ databases">
        <authorList>
            <person name="Gilroy R."/>
        </authorList>
    </citation>
    <scope>NUCLEOTIDE SEQUENCE</scope>
    <source>
        <strain evidence="2">ChiBcec15-4380</strain>
    </source>
</reference>
<keyword evidence="1" id="KW-1133">Transmembrane helix</keyword>
<keyword evidence="1" id="KW-0472">Membrane</keyword>
<dbReference type="InterPro" id="IPR006938">
    <property type="entry name" value="DUF624"/>
</dbReference>
<feature type="transmembrane region" description="Helical" evidence="1">
    <location>
        <begin position="103"/>
        <end position="124"/>
    </location>
</feature>
<gene>
    <name evidence="2" type="ORF">IAA53_06615</name>
</gene>
<evidence type="ECO:0000313" key="2">
    <source>
        <dbReference type="EMBL" id="HIR50941.1"/>
    </source>
</evidence>
<evidence type="ECO:0000313" key="3">
    <source>
        <dbReference type="Proteomes" id="UP000824239"/>
    </source>
</evidence>
<protein>
    <submittedName>
        <fullName evidence="2">YesL family protein</fullName>
    </submittedName>
</protein>
<name>A0A9D1DHZ5_9FIRM</name>
<accession>A0A9D1DHZ5</accession>
<feature type="transmembrane region" description="Helical" evidence="1">
    <location>
        <begin position="162"/>
        <end position="182"/>
    </location>
</feature>
<dbReference type="AlphaFoldDB" id="A0A9D1DHZ5"/>
<organism evidence="2 3">
    <name type="scientific">Candidatus Avoscillospira avicola</name>
    <dbReference type="NCBI Taxonomy" id="2840706"/>
    <lineage>
        <taxon>Bacteria</taxon>
        <taxon>Bacillati</taxon>
        <taxon>Bacillota</taxon>
        <taxon>Clostridia</taxon>
        <taxon>Eubacteriales</taxon>
        <taxon>Oscillospiraceae</taxon>
        <taxon>Oscillospiraceae incertae sedis</taxon>
        <taxon>Candidatus Avoscillospira</taxon>
    </lineage>
</organism>
<reference evidence="2" key="2">
    <citation type="journal article" date="2021" name="PeerJ">
        <title>Extensive microbial diversity within the chicken gut microbiome revealed by metagenomics and culture.</title>
        <authorList>
            <person name="Gilroy R."/>
            <person name="Ravi A."/>
            <person name="Getino M."/>
            <person name="Pursley I."/>
            <person name="Horton D.L."/>
            <person name="Alikhan N.F."/>
            <person name="Baker D."/>
            <person name="Gharbi K."/>
            <person name="Hall N."/>
            <person name="Watson M."/>
            <person name="Adriaenssens E.M."/>
            <person name="Foster-Nyarko E."/>
            <person name="Jarju S."/>
            <person name="Secka A."/>
            <person name="Antonio M."/>
            <person name="Oren A."/>
            <person name="Chaudhuri R.R."/>
            <person name="La Ragione R."/>
            <person name="Hildebrand F."/>
            <person name="Pallen M.J."/>
        </authorList>
    </citation>
    <scope>NUCLEOTIDE SEQUENCE</scope>
    <source>
        <strain evidence="2">ChiBcec15-4380</strain>
    </source>
</reference>
<dbReference type="Proteomes" id="UP000824239">
    <property type="component" value="Unassembled WGS sequence"/>
</dbReference>
<proteinExistence type="predicted"/>
<evidence type="ECO:0000256" key="1">
    <source>
        <dbReference type="SAM" id="Phobius"/>
    </source>
</evidence>
<feature type="transmembrane region" description="Helical" evidence="1">
    <location>
        <begin position="76"/>
        <end position="97"/>
    </location>
</feature>